<evidence type="ECO:0000313" key="1">
    <source>
        <dbReference type="EMBL" id="KAK3070095.1"/>
    </source>
</evidence>
<keyword evidence="2" id="KW-1185">Reference proteome</keyword>
<protein>
    <submittedName>
        <fullName evidence="1">Uncharacterized protein</fullName>
    </submittedName>
</protein>
<evidence type="ECO:0000313" key="2">
    <source>
        <dbReference type="Proteomes" id="UP001186974"/>
    </source>
</evidence>
<sequence>MSTFQDDSSTTNLLPTLGRTKRVQRADGTGAELAAFPLGDEADPRNWPSWRKWTLITAIMLVDLSVSWGASGFSPASTNFSEDMHVPAEVATLGLSVYVLGLAAGPLSLAPLSEYFGRSAVYIVSYGIYLLFLMATALVQDLGGFIALRFFSGTFSSVTIANFGGTVADLYQEQDTGLAMSVFLWAATAGSPTGYFLMSFVAQARPWRDVFWALLGI</sequence>
<dbReference type="EMBL" id="JAWDJW010005012">
    <property type="protein sequence ID" value="KAK3070095.1"/>
    <property type="molecule type" value="Genomic_DNA"/>
</dbReference>
<gene>
    <name evidence="1" type="ORF">LTS18_000142</name>
</gene>
<feature type="non-terminal residue" evidence="1">
    <location>
        <position position="217"/>
    </location>
</feature>
<comment type="caution">
    <text evidence="1">The sequence shown here is derived from an EMBL/GenBank/DDBJ whole genome shotgun (WGS) entry which is preliminary data.</text>
</comment>
<organism evidence="1 2">
    <name type="scientific">Coniosporium uncinatum</name>
    <dbReference type="NCBI Taxonomy" id="93489"/>
    <lineage>
        <taxon>Eukaryota</taxon>
        <taxon>Fungi</taxon>
        <taxon>Dikarya</taxon>
        <taxon>Ascomycota</taxon>
        <taxon>Pezizomycotina</taxon>
        <taxon>Dothideomycetes</taxon>
        <taxon>Dothideomycetes incertae sedis</taxon>
        <taxon>Coniosporium</taxon>
    </lineage>
</organism>
<name>A0ACC3DG19_9PEZI</name>
<proteinExistence type="predicted"/>
<dbReference type="Proteomes" id="UP001186974">
    <property type="component" value="Unassembled WGS sequence"/>
</dbReference>
<accession>A0ACC3DG19</accession>
<reference evidence="1" key="1">
    <citation type="submission" date="2024-09" db="EMBL/GenBank/DDBJ databases">
        <title>Black Yeasts Isolated from many extreme environments.</title>
        <authorList>
            <person name="Coleine C."/>
            <person name="Stajich J.E."/>
            <person name="Selbmann L."/>
        </authorList>
    </citation>
    <scope>NUCLEOTIDE SEQUENCE</scope>
    <source>
        <strain evidence="1">CCFEE 5737</strain>
    </source>
</reference>